<keyword evidence="3" id="KW-0133">Cell shape</keyword>
<dbReference type="SUPFAM" id="SSF55729">
    <property type="entry name" value="Acyl-CoA N-acyltransferases (Nat)"/>
    <property type="match status" value="2"/>
</dbReference>
<accession>A0A0J1FV94</accession>
<dbReference type="GO" id="GO:0071555">
    <property type="term" value="P:cell wall organization"/>
    <property type="evidence" value="ECO:0007669"/>
    <property type="project" value="UniProtKB-KW"/>
</dbReference>
<dbReference type="AlphaFoldDB" id="A0A0J1FV94"/>
<dbReference type="PANTHER" id="PTHR36174">
    <property type="entry name" value="LIPID II:GLYCINE GLYCYLTRANSFERASE"/>
    <property type="match status" value="1"/>
</dbReference>
<evidence type="ECO:0000256" key="1">
    <source>
        <dbReference type="ARBA" id="ARBA00009943"/>
    </source>
</evidence>
<dbReference type="GO" id="GO:0008360">
    <property type="term" value="P:regulation of cell shape"/>
    <property type="evidence" value="ECO:0007669"/>
    <property type="project" value="UniProtKB-KW"/>
</dbReference>
<evidence type="ECO:0000256" key="3">
    <source>
        <dbReference type="ARBA" id="ARBA00022960"/>
    </source>
</evidence>
<evidence type="ECO:0000313" key="9">
    <source>
        <dbReference type="Proteomes" id="UP000036356"/>
    </source>
</evidence>
<evidence type="ECO:0000256" key="4">
    <source>
        <dbReference type="ARBA" id="ARBA00022984"/>
    </source>
</evidence>
<dbReference type="Gene3D" id="3.40.630.30">
    <property type="match status" value="2"/>
</dbReference>
<dbReference type="PROSITE" id="PS51191">
    <property type="entry name" value="FEMABX"/>
    <property type="match status" value="1"/>
</dbReference>
<feature type="domain" description="BioF2-like acetyltransferase" evidence="7">
    <location>
        <begin position="162"/>
        <end position="290"/>
    </location>
</feature>
<keyword evidence="2" id="KW-0808">Transferase</keyword>
<dbReference type="GO" id="GO:0016755">
    <property type="term" value="F:aminoacyltransferase activity"/>
    <property type="evidence" value="ECO:0007669"/>
    <property type="project" value="InterPro"/>
</dbReference>
<dbReference type="PANTHER" id="PTHR36174:SF1">
    <property type="entry name" value="LIPID II:GLYCINE GLYCYLTRANSFERASE"/>
    <property type="match status" value="1"/>
</dbReference>
<evidence type="ECO:0000256" key="2">
    <source>
        <dbReference type="ARBA" id="ARBA00022679"/>
    </source>
</evidence>
<dbReference type="InterPro" id="IPR038740">
    <property type="entry name" value="BioF2-like_GNAT_dom"/>
</dbReference>
<dbReference type="Proteomes" id="UP000036356">
    <property type="component" value="Unassembled WGS sequence"/>
</dbReference>
<dbReference type="InterPro" id="IPR016181">
    <property type="entry name" value="Acyl_CoA_acyltransferase"/>
</dbReference>
<proteinExistence type="inferred from homology"/>
<comment type="similarity">
    <text evidence="1">Belongs to the FemABX family.</text>
</comment>
<organism evidence="8 9">
    <name type="scientific">Desulfosporosinus acididurans</name>
    <dbReference type="NCBI Taxonomy" id="476652"/>
    <lineage>
        <taxon>Bacteria</taxon>
        <taxon>Bacillati</taxon>
        <taxon>Bacillota</taxon>
        <taxon>Clostridia</taxon>
        <taxon>Eubacteriales</taxon>
        <taxon>Desulfitobacteriaceae</taxon>
        <taxon>Desulfosporosinus</taxon>
    </lineage>
</organism>
<keyword evidence="4" id="KW-0573">Peptidoglycan synthesis</keyword>
<name>A0A0J1FV94_9FIRM</name>
<sequence>MGVEIDVSLTIQPIERKEWDDFLKGIPQGSLFHRWEWQDIIEIGFGLKVERLGLFDGEGVLRGLLPLAERKMSLLKLAGSALSGAATPHAGPWGAVRLQDVLPALEDYLMKKHIDYVEVRLPDMAGKDSFEAQGYTVEELLTLDLAMPQDEETLWAGLEVRCRNAVRKAEKSGVEVFAPATLAEWLDPYYELSVGVYRRQDKEPPFTKEYFTALWQKLYPTGDLVVLLARYEGKIIAGGIFPRDKNVAYYLDGVSNRDYSKLMSNNLVQWEYLKRAQALGIELYDMVGANIPSIAKFKKSFGSTERKYLYAYRNRTVAAKVGRSVYAKHSDTIKKFLKRS</sequence>
<comment type="caution">
    <text evidence="8">The sequence shown here is derived from an EMBL/GenBank/DDBJ whole genome shotgun (WGS) entry which is preliminary data.</text>
</comment>
<protein>
    <submittedName>
        <fullName evidence="8">FemAB family protein</fullName>
    </submittedName>
</protein>
<dbReference type="InterPro" id="IPR050644">
    <property type="entry name" value="PG_Glycine_Bridge_Synth"/>
</dbReference>
<dbReference type="PATRIC" id="fig|476652.3.peg.858"/>
<dbReference type="EMBL" id="LDZY01000003">
    <property type="protein sequence ID" value="KLU66903.1"/>
    <property type="molecule type" value="Genomic_DNA"/>
</dbReference>
<keyword evidence="5" id="KW-0012">Acyltransferase</keyword>
<keyword evidence="9" id="KW-1185">Reference proteome</keyword>
<gene>
    <name evidence="8" type="ORF">DEAC_c08370</name>
</gene>
<dbReference type="InterPro" id="IPR003447">
    <property type="entry name" value="FEMABX"/>
</dbReference>
<keyword evidence="6" id="KW-0961">Cell wall biogenesis/degradation</keyword>
<reference evidence="8 9" key="1">
    <citation type="submission" date="2015-06" db="EMBL/GenBank/DDBJ databases">
        <title>Draft genome of the moderately acidophilic sulfate reducer Candidatus Desulfosporosinus acididurans strain M1.</title>
        <authorList>
            <person name="Poehlein A."/>
            <person name="Petzsch P."/>
            <person name="Johnson B.D."/>
            <person name="Schloemann M."/>
            <person name="Daniel R."/>
            <person name="Muehling M."/>
        </authorList>
    </citation>
    <scope>NUCLEOTIDE SEQUENCE [LARGE SCALE GENOMIC DNA]</scope>
    <source>
        <strain evidence="8 9">M1</strain>
    </source>
</reference>
<evidence type="ECO:0000256" key="5">
    <source>
        <dbReference type="ARBA" id="ARBA00023315"/>
    </source>
</evidence>
<dbReference type="STRING" id="476652.DEAC_c08370"/>
<dbReference type="Pfam" id="PF13480">
    <property type="entry name" value="Acetyltransf_6"/>
    <property type="match status" value="1"/>
</dbReference>
<evidence type="ECO:0000256" key="6">
    <source>
        <dbReference type="ARBA" id="ARBA00023316"/>
    </source>
</evidence>
<evidence type="ECO:0000259" key="7">
    <source>
        <dbReference type="Pfam" id="PF13480"/>
    </source>
</evidence>
<evidence type="ECO:0000313" key="8">
    <source>
        <dbReference type="EMBL" id="KLU66903.1"/>
    </source>
</evidence>
<dbReference type="GO" id="GO:0009252">
    <property type="term" value="P:peptidoglycan biosynthetic process"/>
    <property type="evidence" value="ECO:0007669"/>
    <property type="project" value="UniProtKB-KW"/>
</dbReference>